<dbReference type="PANTHER" id="PTHR32182">
    <property type="entry name" value="DNA REPLICATION AND REPAIR PROTEIN RECF"/>
    <property type="match status" value="1"/>
</dbReference>
<keyword evidence="3" id="KW-1185">Reference proteome</keyword>
<comment type="caution">
    <text evidence="2">The sequence shown here is derived from an EMBL/GenBank/DDBJ whole genome shotgun (WGS) entry which is preliminary data.</text>
</comment>
<dbReference type="GO" id="GO:0006302">
    <property type="term" value="P:double-strand break repair"/>
    <property type="evidence" value="ECO:0007669"/>
    <property type="project" value="TreeGrafter"/>
</dbReference>
<dbReference type="Proteomes" id="UP000244248">
    <property type="component" value="Unassembled WGS sequence"/>
</dbReference>
<evidence type="ECO:0000313" key="3">
    <source>
        <dbReference type="Proteomes" id="UP000244248"/>
    </source>
</evidence>
<name>A0A2T5MBN2_9GAMM</name>
<proteinExistence type="predicted"/>
<sequence length="1123" mass="125867">MQNLKRINLVQFFLYEAESFEIDGDTSFLGPNGTGKTVLLDAVQIAMLGGHGHYVHLNAQKEGSNSKPRRIMDYCLGMTDSNLKREVAQSYICLVFEDTKSKVCTSIGISMVAARGDSKHETKGMFVARGCDLEIGDFLEGVDGGQSPLRWEDFRVQLRKRGDAIGVKPQFHDTPESFVSEMLGALCSVRRIDAKAYMSAFKKSLALRSLDDGVDKFVREFLIDAKPINRQAAAAQIQRFQELRKLVEDTKAQIAELEKLESDFRSLKNVSERATGYTALAATLQYEHWAEKHGFLKEEVEDLERQDTEGQRQLTQLKERLQQLEADEKAALAAVHASEPLKAKQQAEEALEQLQRQLQDYTRPIERIINNIDQALSDLLADQEFNKNPAGGREVTKLIKESRDHLTAKRLSPAKEKLTAALHAARQMAQPLESLVDRAKTARDRADEDLKSLEASRRQSDKYGVALSNDTARAIERLEFMGITATPVCSLVKVTDTTWQPAIESFLLSNREALVVPADKHINALDMLLKLSGSERLPGAALVNEARLDSAVGKDTNPDFVGSLISGSDPIAVSFLRNILSRMRKAYSSADLRNNSRALTADGGLSANFTTKTIRMLSPAQLMFGKKYEPSDRGFLERQIDEARRIAEEARRICERRVKQRDTMTSILNVESVVRELEEDFKRLGDHFVAVETKENLINSIDVGSDEALFKAQLRATKLRRDAELEKDGLLTATGGATESLKIKRESLDEARQSFDRAKDRLSDAQKDTDYSAQAVDELRTKFEESQSNVAINDLIQECERRATTARRQAVSKSDDVMELFRAFVDRYEHPVIDERKSWRLAMKFGAEALDRLKGTTLAEREQEAAEAQLAAEENFRSGVAITIAGAIDDMRRVLKEMNGLLATSPEFAHNERYQFQYEPRPQYEALIHYITTASRPGAAGLFDSEVMSKTIMDMLLAPETGVQTPLDDFRMLFSFDVLVMANGVKRAKLSDRVHTGSGGEHKVPFYLIAGSALAHAYQLDRNAGGPAIILIDEAFNKVDPGNTLSAHRYLKSLGLQLIMTAPEDSYGKLMPVTDRIYEMQRFGDHIFLEATHIKPKAKELMRSDMVQEHPDLLDQKLAERTT</sequence>
<dbReference type="GO" id="GO:0000731">
    <property type="term" value="P:DNA synthesis involved in DNA repair"/>
    <property type="evidence" value="ECO:0007669"/>
    <property type="project" value="TreeGrafter"/>
</dbReference>
<evidence type="ECO:0000256" key="1">
    <source>
        <dbReference type="SAM" id="Coils"/>
    </source>
</evidence>
<dbReference type="RefSeq" id="WP_107941670.1">
    <property type="nucleotide sequence ID" value="NZ_QANS01000008.1"/>
</dbReference>
<dbReference type="AlphaFoldDB" id="A0A2T5MBN2"/>
<evidence type="ECO:0008006" key="4">
    <source>
        <dbReference type="Google" id="ProtNLM"/>
    </source>
</evidence>
<dbReference type="EMBL" id="QANS01000008">
    <property type="protein sequence ID" value="PTU29137.1"/>
    <property type="molecule type" value="Genomic_DNA"/>
</dbReference>
<protein>
    <recommendedName>
        <fullName evidence="4">Chromosome segregation protein SMC</fullName>
    </recommendedName>
</protein>
<keyword evidence="1" id="KW-0175">Coiled coil</keyword>
<organism evidence="2 3">
    <name type="scientific">Stenotrophobium rhamnosiphilum</name>
    <dbReference type="NCBI Taxonomy" id="2029166"/>
    <lineage>
        <taxon>Bacteria</taxon>
        <taxon>Pseudomonadati</taxon>
        <taxon>Pseudomonadota</taxon>
        <taxon>Gammaproteobacteria</taxon>
        <taxon>Nevskiales</taxon>
        <taxon>Nevskiaceae</taxon>
        <taxon>Stenotrophobium</taxon>
    </lineage>
</organism>
<dbReference type="PANTHER" id="PTHR32182:SF0">
    <property type="entry name" value="DNA REPLICATION AND REPAIR PROTEIN RECF"/>
    <property type="match status" value="1"/>
</dbReference>
<gene>
    <name evidence="2" type="ORF">CJD38_17465</name>
</gene>
<dbReference type="Gene3D" id="3.40.50.300">
    <property type="entry name" value="P-loop containing nucleotide triphosphate hydrolases"/>
    <property type="match status" value="1"/>
</dbReference>
<accession>A0A2T5MBN2</accession>
<dbReference type="SUPFAM" id="SSF52540">
    <property type="entry name" value="P-loop containing nucleoside triphosphate hydrolases"/>
    <property type="match status" value="1"/>
</dbReference>
<dbReference type="Pfam" id="PF13558">
    <property type="entry name" value="SbcC_Walker_B"/>
    <property type="match status" value="1"/>
</dbReference>
<dbReference type="InterPro" id="IPR027417">
    <property type="entry name" value="P-loop_NTPase"/>
</dbReference>
<dbReference type="OrthoDB" id="174137at2"/>
<feature type="coiled-coil region" evidence="1">
    <location>
        <begin position="741"/>
        <end position="768"/>
    </location>
</feature>
<reference evidence="2 3" key="1">
    <citation type="submission" date="2018-04" db="EMBL/GenBank/DDBJ databases">
        <title>Novel species isolated from glacier.</title>
        <authorList>
            <person name="Liu Q."/>
            <person name="Xin Y.-H."/>
        </authorList>
    </citation>
    <scope>NUCLEOTIDE SEQUENCE [LARGE SCALE GENOMIC DNA]</scope>
    <source>
        <strain evidence="2 3">GT1R17</strain>
    </source>
</reference>
<evidence type="ECO:0000313" key="2">
    <source>
        <dbReference type="EMBL" id="PTU29137.1"/>
    </source>
</evidence>
<feature type="coiled-coil region" evidence="1">
    <location>
        <begin position="240"/>
        <end position="371"/>
    </location>
</feature>